<dbReference type="EMBL" id="CP095043">
    <property type="protein sequence ID" value="UOQ60633.1"/>
    <property type="molecule type" value="Genomic_DNA"/>
</dbReference>
<dbReference type="Proteomes" id="UP000831775">
    <property type="component" value="Chromosome"/>
</dbReference>
<organism evidence="2 3">
    <name type="scientific">Leucobacter rhizosphaerae</name>
    <dbReference type="NCBI Taxonomy" id="2932245"/>
    <lineage>
        <taxon>Bacteria</taxon>
        <taxon>Bacillati</taxon>
        <taxon>Actinomycetota</taxon>
        <taxon>Actinomycetes</taxon>
        <taxon>Micrococcales</taxon>
        <taxon>Microbacteriaceae</taxon>
        <taxon>Leucobacter</taxon>
    </lineage>
</organism>
<evidence type="ECO:0000256" key="1">
    <source>
        <dbReference type="SAM" id="MobiDB-lite"/>
    </source>
</evidence>
<sequence length="290" mass="30655">MPLHLTRIDPTLPLCWEDADTLRVGFEYADARIRAPSAGVQRLVGALRTGVLDGELRRAARRLGATPQEARELLTTLAPVLRREIEHGADAGPPADRDSEGEPNEPRVRVGLSDDGRPAAGFDAALRAAGVCDVVEGSTADSLDLVVLLERYLEPLERAQRWLSVDQPHLIVAFTDRAIRVGPLVSGAGAPCHTCTSLAALDRDPALAILAAQLAGSRPSTETAAGVHAAAAWAAVFIRNWAAGDSGVRTSRATIPCIRGRPVGTISMESVAAHPECACSAATPRSRPLR</sequence>
<evidence type="ECO:0000313" key="3">
    <source>
        <dbReference type="Proteomes" id="UP000831775"/>
    </source>
</evidence>
<accession>A0ABY4FWE1</accession>
<evidence type="ECO:0008006" key="4">
    <source>
        <dbReference type="Google" id="ProtNLM"/>
    </source>
</evidence>
<evidence type="ECO:0000313" key="2">
    <source>
        <dbReference type="EMBL" id="UOQ60633.1"/>
    </source>
</evidence>
<gene>
    <name evidence="2" type="ORF">MUN76_01180</name>
</gene>
<keyword evidence="3" id="KW-1185">Reference proteome</keyword>
<name>A0ABY4FWE1_9MICO</name>
<feature type="region of interest" description="Disordered" evidence="1">
    <location>
        <begin position="88"/>
        <end position="115"/>
    </location>
</feature>
<proteinExistence type="predicted"/>
<dbReference type="Gene3D" id="3.40.50.720">
    <property type="entry name" value="NAD(P)-binding Rossmann-like Domain"/>
    <property type="match status" value="1"/>
</dbReference>
<dbReference type="RefSeq" id="WP_244686422.1">
    <property type="nucleotide sequence ID" value="NZ_CP095043.1"/>
</dbReference>
<reference evidence="2 3" key="1">
    <citation type="submission" date="2022-04" db="EMBL/GenBank/DDBJ databases">
        <title>Leucobacter sp. isolated from rhizosphere of onion.</title>
        <authorList>
            <person name="Won M."/>
            <person name="Lee C.-M."/>
            <person name="Woen H.-Y."/>
            <person name="Kwon S.-W."/>
        </authorList>
    </citation>
    <scope>NUCLEOTIDE SEQUENCE [LARGE SCALE GENOMIC DNA]</scope>
    <source>
        <strain evidence="2 3">H25R-14</strain>
    </source>
</reference>
<protein>
    <recommendedName>
        <fullName evidence="4">Bacteriocin biosynthesis cyclodehydratase domain-containing protein</fullName>
    </recommendedName>
</protein>